<name>F0ZPJ2_DICPU</name>
<evidence type="ECO:0000313" key="3">
    <source>
        <dbReference type="Proteomes" id="UP000001064"/>
    </source>
</evidence>
<reference evidence="3" key="1">
    <citation type="journal article" date="2011" name="Genome Biol.">
        <title>Comparative genomics of the social amoebae Dictyostelium discoideum and Dictyostelium purpureum.</title>
        <authorList>
            <consortium name="US DOE Joint Genome Institute (JGI-PGF)"/>
            <person name="Sucgang R."/>
            <person name="Kuo A."/>
            <person name="Tian X."/>
            <person name="Salerno W."/>
            <person name="Parikh A."/>
            <person name="Feasley C.L."/>
            <person name="Dalin E."/>
            <person name="Tu H."/>
            <person name="Huang E."/>
            <person name="Barry K."/>
            <person name="Lindquist E."/>
            <person name="Shapiro H."/>
            <person name="Bruce D."/>
            <person name="Schmutz J."/>
            <person name="Salamov A."/>
            <person name="Fey P."/>
            <person name="Gaudet P."/>
            <person name="Anjard C."/>
            <person name="Babu M.M."/>
            <person name="Basu S."/>
            <person name="Bushmanova Y."/>
            <person name="van der Wel H."/>
            <person name="Katoh-Kurasawa M."/>
            <person name="Dinh C."/>
            <person name="Coutinho P.M."/>
            <person name="Saito T."/>
            <person name="Elias M."/>
            <person name="Schaap P."/>
            <person name="Kay R.R."/>
            <person name="Henrissat B."/>
            <person name="Eichinger L."/>
            <person name="Rivero F."/>
            <person name="Putnam N.H."/>
            <person name="West C.M."/>
            <person name="Loomis W.F."/>
            <person name="Chisholm R.L."/>
            <person name="Shaulsky G."/>
            <person name="Strassmann J.E."/>
            <person name="Queller D.C."/>
            <person name="Kuspa A."/>
            <person name="Grigoriev I.V."/>
        </authorList>
    </citation>
    <scope>NUCLEOTIDE SEQUENCE [LARGE SCALE GENOMIC DNA]</scope>
    <source>
        <strain evidence="3">QSDP1</strain>
    </source>
</reference>
<proteinExistence type="predicted"/>
<gene>
    <name evidence="2" type="ORF">DICPUDRAFT_35593</name>
</gene>
<dbReference type="SMART" id="SM01100">
    <property type="entry name" value="CRAL_TRIO_N"/>
    <property type="match status" value="1"/>
</dbReference>
<dbReference type="OrthoDB" id="75724at2759"/>
<dbReference type="VEuPathDB" id="AmoebaDB:DICPUDRAFT_35593"/>
<dbReference type="InterPro" id="IPR001251">
    <property type="entry name" value="CRAL-TRIO_dom"/>
</dbReference>
<dbReference type="InParanoid" id="F0ZPJ2"/>
<dbReference type="OMA" id="SVFGPCH"/>
<evidence type="ECO:0000259" key="1">
    <source>
        <dbReference type="PROSITE" id="PS50191"/>
    </source>
</evidence>
<dbReference type="AlphaFoldDB" id="F0ZPJ2"/>
<dbReference type="CDD" id="cd00170">
    <property type="entry name" value="SEC14"/>
    <property type="match status" value="1"/>
</dbReference>
<dbReference type="KEGG" id="dpp:DICPUDRAFT_35593"/>
<dbReference type="Pfam" id="PF03765">
    <property type="entry name" value="CRAL_TRIO_N"/>
    <property type="match status" value="1"/>
</dbReference>
<evidence type="ECO:0000313" key="2">
    <source>
        <dbReference type="EMBL" id="EGC34131.1"/>
    </source>
</evidence>
<dbReference type="eggNOG" id="KOG1470">
    <property type="taxonomic scope" value="Eukaryota"/>
</dbReference>
<dbReference type="SUPFAM" id="SSF46938">
    <property type="entry name" value="CRAL/TRIO N-terminal domain"/>
    <property type="match status" value="1"/>
</dbReference>
<keyword evidence="3" id="KW-1185">Reference proteome</keyword>
<dbReference type="GO" id="GO:0008526">
    <property type="term" value="F:phosphatidylinositol transfer activity"/>
    <property type="evidence" value="ECO:0000318"/>
    <property type="project" value="GO_Central"/>
</dbReference>
<dbReference type="Gene3D" id="3.40.525.10">
    <property type="entry name" value="CRAL-TRIO lipid binding domain"/>
    <property type="match status" value="1"/>
</dbReference>
<dbReference type="PANTHER" id="PTHR45824">
    <property type="entry name" value="GH16843P"/>
    <property type="match status" value="1"/>
</dbReference>
<accession>F0ZPJ2</accession>
<dbReference type="InterPro" id="IPR052578">
    <property type="entry name" value="PI_Transfer_CRAL-TRIO"/>
</dbReference>
<dbReference type="Pfam" id="PF00650">
    <property type="entry name" value="CRAL_TRIO"/>
    <property type="match status" value="1"/>
</dbReference>
<dbReference type="PROSITE" id="PS50191">
    <property type="entry name" value="CRAL_TRIO"/>
    <property type="match status" value="1"/>
</dbReference>
<dbReference type="FunCoup" id="F0ZPJ2">
    <property type="interactions" value="30"/>
</dbReference>
<protein>
    <recommendedName>
        <fullName evidence="1">CRAL-TRIO domain-containing protein</fullName>
    </recommendedName>
</protein>
<organism evidence="2 3">
    <name type="scientific">Dictyostelium purpureum</name>
    <name type="common">Slime mold</name>
    <dbReference type="NCBI Taxonomy" id="5786"/>
    <lineage>
        <taxon>Eukaryota</taxon>
        <taxon>Amoebozoa</taxon>
        <taxon>Evosea</taxon>
        <taxon>Eumycetozoa</taxon>
        <taxon>Dictyostelia</taxon>
        <taxon>Dictyosteliales</taxon>
        <taxon>Dictyosteliaceae</taxon>
        <taxon>Dictyostelium</taxon>
    </lineage>
</organism>
<dbReference type="InterPro" id="IPR036273">
    <property type="entry name" value="CRAL/TRIO_N_dom_sf"/>
</dbReference>
<dbReference type="InterPro" id="IPR036865">
    <property type="entry name" value="CRAL-TRIO_dom_sf"/>
</dbReference>
<dbReference type="InterPro" id="IPR011074">
    <property type="entry name" value="CRAL/TRIO_N_dom"/>
</dbReference>
<dbReference type="RefSeq" id="XP_003289329.1">
    <property type="nucleotide sequence ID" value="XM_003289281.1"/>
</dbReference>
<dbReference type="SUPFAM" id="SSF52087">
    <property type="entry name" value="CRAL/TRIO domain"/>
    <property type="match status" value="1"/>
</dbReference>
<sequence>MEIFKKFKQRIEKEILDESSKVGEKEKKWLSDDIDMMLLRYLRARDYEAEASYQLLKGTIEWRSTYRPYDIAAEDLSYEASTGKQYVFGKSHGRSCIYMRPTRENTKNYEKQIKLLVYNIERAVSLMDKSKGHEQIVLLIDFNGYSIMNSPPMHVAKLTLQILSDHYPERLGNAFLVDTPLIFSVFWKAITPLVNKVTYKKIVFANGEKQKVKVFSEYFDLDELEKEFTGNCDHTFDPKVDWKREIELSRKERNLEMIPDEEILTLINTKV</sequence>
<dbReference type="Proteomes" id="UP000001064">
    <property type="component" value="Unassembled WGS sequence"/>
</dbReference>
<dbReference type="SMART" id="SM00516">
    <property type="entry name" value="SEC14"/>
    <property type="match status" value="1"/>
</dbReference>
<dbReference type="EMBL" id="GL871110">
    <property type="protein sequence ID" value="EGC34131.1"/>
    <property type="molecule type" value="Genomic_DNA"/>
</dbReference>
<dbReference type="PANTHER" id="PTHR45824:SF29">
    <property type="entry name" value="GH16843P"/>
    <property type="match status" value="1"/>
</dbReference>
<feature type="domain" description="CRAL-TRIO" evidence="1">
    <location>
        <begin position="74"/>
        <end position="236"/>
    </location>
</feature>
<dbReference type="GeneID" id="10502304"/>